<dbReference type="GO" id="GO:0005737">
    <property type="term" value="C:cytoplasm"/>
    <property type="evidence" value="ECO:0007669"/>
    <property type="project" value="UniProtKB-SubCell"/>
</dbReference>
<comment type="similarity">
    <text evidence="3">Belongs to the CFAP36 family.</text>
</comment>
<dbReference type="AlphaFoldDB" id="A0ABD2PDN6"/>
<evidence type="ECO:0000256" key="2">
    <source>
        <dbReference type="ARBA" id="ARBA00004496"/>
    </source>
</evidence>
<comment type="caution">
    <text evidence="12">The sequence shown here is derived from an EMBL/GenBank/DDBJ whole genome shotgun (WGS) entry which is preliminary data.</text>
</comment>
<comment type="subcellular location">
    <subcellularLocation>
        <location evidence="1">Cell projection</location>
        <location evidence="1">Cilium</location>
    </subcellularLocation>
    <subcellularLocation>
        <location evidence="2">Cytoplasm</location>
    </subcellularLocation>
</comment>
<evidence type="ECO:0000256" key="4">
    <source>
        <dbReference type="ARBA" id="ARBA00021815"/>
    </source>
</evidence>
<dbReference type="GO" id="GO:0005929">
    <property type="term" value="C:cilium"/>
    <property type="evidence" value="ECO:0007669"/>
    <property type="project" value="UniProtKB-SubCell"/>
</dbReference>
<dbReference type="InterPro" id="IPR042541">
    <property type="entry name" value="BART_sf"/>
</dbReference>
<keyword evidence="7" id="KW-0969">Cilium</keyword>
<dbReference type="InterPro" id="IPR038888">
    <property type="entry name" value="CFAP36"/>
</dbReference>
<keyword evidence="8" id="KW-0966">Cell projection</keyword>
<evidence type="ECO:0000256" key="7">
    <source>
        <dbReference type="ARBA" id="ARBA00023069"/>
    </source>
</evidence>
<name>A0ABD2PDN6_9CUCU</name>
<gene>
    <name evidence="12" type="ORF">HHI36_003354</name>
</gene>
<keyword evidence="13" id="KW-1185">Reference proteome</keyword>
<evidence type="ECO:0000259" key="11">
    <source>
        <dbReference type="Pfam" id="PF11527"/>
    </source>
</evidence>
<evidence type="ECO:0000256" key="5">
    <source>
        <dbReference type="ARBA" id="ARBA00022490"/>
    </source>
</evidence>
<evidence type="ECO:0000256" key="3">
    <source>
        <dbReference type="ARBA" id="ARBA00007460"/>
    </source>
</evidence>
<organism evidence="12 13">
    <name type="scientific">Cryptolaemus montrouzieri</name>
    <dbReference type="NCBI Taxonomy" id="559131"/>
    <lineage>
        <taxon>Eukaryota</taxon>
        <taxon>Metazoa</taxon>
        <taxon>Ecdysozoa</taxon>
        <taxon>Arthropoda</taxon>
        <taxon>Hexapoda</taxon>
        <taxon>Insecta</taxon>
        <taxon>Pterygota</taxon>
        <taxon>Neoptera</taxon>
        <taxon>Endopterygota</taxon>
        <taxon>Coleoptera</taxon>
        <taxon>Polyphaga</taxon>
        <taxon>Cucujiformia</taxon>
        <taxon>Coccinelloidea</taxon>
        <taxon>Coccinellidae</taxon>
        <taxon>Scymninae</taxon>
        <taxon>Scymnini</taxon>
        <taxon>Cryptolaemus</taxon>
    </lineage>
</organism>
<feature type="domain" description="BART" evidence="11">
    <location>
        <begin position="5"/>
        <end position="122"/>
    </location>
</feature>
<evidence type="ECO:0000256" key="10">
    <source>
        <dbReference type="SAM" id="MobiDB-lite"/>
    </source>
</evidence>
<feature type="compositionally biased region" description="Basic and acidic residues" evidence="10">
    <location>
        <begin position="226"/>
        <end position="241"/>
    </location>
</feature>
<protein>
    <recommendedName>
        <fullName evidence="4">Cilia- and flagella-associated protein 36</fullName>
    </recommendedName>
    <alternativeName>
        <fullName evidence="9">Coiled-coil domain-containing protein 104</fullName>
    </alternativeName>
</protein>
<evidence type="ECO:0000313" key="12">
    <source>
        <dbReference type="EMBL" id="KAL3288909.1"/>
    </source>
</evidence>
<keyword evidence="5" id="KW-0963">Cytoplasm</keyword>
<keyword evidence="6" id="KW-0175">Coiled coil</keyword>
<accession>A0ABD2PDN6</accession>
<evidence type="ECO:0000256" key="6">
    <source>
        <dbReference type="ARBA" id="ARBA00023054"/>
    </source>
</evidence>
<dbReference type="Proteomes" id="UP001516400">
    <property type="component" value="Unassembled WGS sequence"/>
</dbReference>
<feature type="region of interest" description="Disordered" evidence="10">
    <location>
        <begin position="226"/>
        <end position="282"/>
    </location>
</feature>
<dbReference type="InterPro" id="IPR023379">
    <property type="entry name" value="BART_dom"/>
</dbReference>
<dbReference type="Pfam" id="PF11527">
    <property type="entry name" value="ARL2_Bind_BART"/>
    <property type="match status" value="1"/>
</dbReference>
<dbReference type="Gene3D" id="1.20.1520.10">
    <property type="entry name" value="ADP-ribosylation factor-like 2-binding protein, domain"/>
    <property type="match status" value="1"/>
</dbReference>
<proteinExistence type="inferred from homology"/>
<dbReference type="PANTHER" id="PTHR21532:SF0">
    <property type="entry name" value="CILIA- AND FLAGELLA-ASSOCIATED PROTEIN 36"/>
    <property type="match status" value="1"/>
</dbReference>
<evidence type="ECO:0000256" key="9">
    <source>
        <dbReference type="ARBA" id="ARBA00031593"/>
    </source>
</evidence>
<evidence type="ECO:0000256" key="8">
    <source>
        <dbReference type="ARBA" id="ARBA00023273"/>
    </source>
</evidence>
<evidence type="ECO:0000256" key="1">
    <source>
        <dbReference type="ARBA" id="ARBA00004138"/>
    </source>
</evidence>
<evidence type="ECO:0000313" key="13">
    <source>
        <dbReference type="Proteomes" id="UP001516400"/>
    </source>
</evidence>
<feature type="compositionally biased region" description="Basic and acidic residues" evidence="10">
    <location>
        <begin position="248"/>
        <end position="258"/>
    </location>
</feature>
<dbReference type="PANTHER" id="PTHR21532">
    <property type="entry name" value="PHOSPHODIESTERASE HL"/>
    <property type="match status" value="1"/>
</dbReference>
<reference evidence="12 13" key="1">
    <citation type="journal article" date="2021" name="BMC Biol.">
        <title>Horizontally acquired antibacterial genes associated with adaptive radiation of ladybird beetles.</title>
        <authorList>
            <person name="Li H.S."/>
            <person name="Tang X.F."/>
            <person name="Huang Y.H."/>
            <person name="Xu Z.Y."/>
            <person name="Chen M.L."/>
            <person name="Du X.Y."/>
            <person name="Qiu B.Y."/>
            <person name="Chen P.T."/>
            <person name="Zhang W."/>
            <person name="Slipinski A."/>
            <person name="Escalona H.E."/>
            <person name="Waterhouse R.M."/>
            <person name="Zwick A."/>
            <person name="Pang H."/>
        </authorList>
    </citation>
    <scope>NUCLEOTIDE SEQUENCE [LARGE SCALE GENOMIC DNA]</scope>
    <source>
        <strain evidence="12">SYSU2018</strain>
    </source>
</reference>
<sequence length="367" mass="43247">MTEDENSWVFDSLVCFLNGPIWDAPIQTFIEEKSLIFEPNNDDNEEDYRKIFEEYKNLVDFMLGNFMEDIGITSAQFEYACNRSHERQHTVRFEQNIFEQIWAANNYEMFKRMMTQRNVELQLQALELIERKYGIMPQSFIPNKKQAHATVENLSHNVQNEVKITENLEKTILTEVAKKFPDEESTDVPEIESLMEEKQILEDTREKINSQIVTPEDDFKIEEIKDQNEQKNQKQKNEEVSKSSTEAKSNEDVSKKDVASSPPVITKTDKEEIKQAKTQQESMQHRVFFKQEYLRMQRDKLVALKKEERRKQFDRTDEFVMKKSRPKSAKAAEAMLTGEKSTIPPQELQVRRALAERLKVEVVDKNK</sequence>
<dbReference type="EMBL" id="JABFTP020000185">
    <property type="protein sequence ID" value="KAL3288909.1"/>
    <property type="molecule type" value="Genomic_DNA"/>
</dbReference>